<dbReference type="EMBL" id="BLXZ01000003">
    <property type="protein sequence ID" value="GFO68133.1"/>
    <property type="molecule type" value="Genomic_DNA"/>
</dbReference>
<proteinExistence type="predicted"/>
<accession>A0A6V8N9D9</accession>
<comment type="caution">
    <text evidence="1">The sequence shown here is derived from an EMBL/GenBank/DDBJ whole genome shotgun (WGS) entry which is preliminary data.</text>
</comment>
<dbReference type="Proteomes" id="UP000587586">
    <property type="component" value="Unassembled WGS sequence"/>
</dbReference>
<evidence type="ECO:0000313" key="1">
    <source>
        <dbReference type="EMBL" id="GFO68133.1"/>
    </source>
</evidence>
<organism evidence="1 2">
    <name type="scientific">Geomonas limicola</name>
    <dbReference type="NCBI Taxonomy" id="2740186"/>
    <lineage>
        <taxon>Bacteria</taxon>
        <taxon>Pseudomonadati</taxon>
        <taxon>Thermodesulfobacteriota</taxon>
        <taxon>Desulfuromonadia</taxon>
        <taxon>Geobacterales</taxon>
        <taxon>Geobacteraceae</taxon>
        <taxon>Geomonas</taxon>
    </lineage>
</organism>
<name>A0A6V8N9D9_9BACT</name>
<evidence type="ECO:0000313" key="2">
    <source>
        <dbReference type="Proteomes" id="UP000587586"/>
    </source>
</evidence>
<dbReference type="AlphaFoldDB" id="A0A6V8N9D9"/>
<sequence length="140" mass="15533">MDLEIAIGNTHDTETRGTGWFLGFSDWCRENSELLFVPRGQSLTGLCLKWYDHPSGELSGPKPESVGRTLSILVSHGIFEVEFCGSPAFPPDQVRRVLLARQGDFVVWGAGIQHRWCCLEAASILTLRWEPQGREGEGGC</sequence>
<keyword evidence="2" id="KW-1185">Reference proteome</keyword>
<reference evidence="2" key="1">
    <citation type="submission" date="2020-06" db="EMBL/GenBank/DDBJ databases">
        <title>Draft genomic sequecing of Geomonas sp. Red745.</title>
        <authorList>
            <person name="Itoh H."/>
            <person name="Xu Z.X."/>
            <person name="Ushijima N."/>
            <person name="Masuda Y."/>
            <person name="Shiratori Y."/>
            <person name="Senoo K."/>
        </authorList>
    </citation>
    <scope>NUCLEOTIDE SEQUENCE [LARGE SCALE GENOMIC DNA]</scope>
    <source>
        <strain evidence="2">Red745</strain>
    </source>
</reference>
<dbReference type="RefSeq" id="WP_246329753.1">
    <property type="nucleotide sequence ID" value="NZ_BLXZ01000003.1"/>
</dbReference>
<protein>
    <submittedName>
        <fullName evidence="1">Uncharacterized protein</fullName>
    </submittedName>
</protein>
<gene>
    <name evidence="1" type="ORF">GMLC_17120</name>
</gene>